<evidence type="ECO:0000259" key="2">
    <source>
        <dbReference type="Pfam" id="PF13239"/>
    </source>
</evidence>
<evidence type="ECO:0000256" key="1">
    <source>
        <dbReference type="SAM" id="Phobius"/>
    </source>
</evidence>
<dbReference type="AlphaFoldDB" id="A0A081DGJ3"/>
<feature type="transmembrane region" description="Helical" evidence="1">
    <location>
        <begin position="50"/>
        <end position="71"/>
    </location>
</feature>
<feature type="transmembrane region" description="Helical" evidence="1">
    <location>
        <begin position="24"/>
        <end position="44"/>
    </location>
</feature>
<keyword evidence="1" id="KW-0812">Transmembrane</keyword>
<dbReference type="InterPro" id="IPR025698">
    <property type="entry name" value="2TM_dom"/>
</dbReference>
<evidence type="ECO:0000313" key="4">
    <source>
        <dbReference type="Proteomes" id="UP000028980"/>
    </source>
</evidence>
<proteinExistence type="predicted"/>
<accession>A0A081DGJ3</accession>
<feature type="domain" description="2TM" evidence="2">
    <location>
        <begin position="13"/>
        <end position="93"/>
    </location>
</feature>
<keyword evidence="1" id="KW-0472">Membrane</keyword>
<gene>
    <name evidence="3" type="ORF">JCM19296_3648</name>
</gene>
<dbReference type="Pfam" id="PF13239">
    <property type="entry name" value="2TM"/>
    <property type="match status" value="1"/>
</dbReference>
<comment type="caution">
    <text evidence="3">The sequence shown here is derived from an EMBL/GenBank/DDBJ whole genome shotgun (WGS) entry which is preliminary data.</text>
</comment>
<protein>
    <recommendedName>
        <fullName evidence="2">2TM domain-containing protein</fullName>
    </recommendedName>
</protein>
<name>A0A081DGJ3_NONUL</name>
<sequence>MKKEETYQERYTRAKARVEEIRSFYNHLLIYIVVNIGIASLNYYQNEWEYAWFLFPLGGWGGIGLLGHALGTFSANPFTGKNWEQRKIQELMEKERLNN</sequence>
<keyword evidence="1" id="KW-1133">Transmembrane helix</keyword>
<dbReference type="Proteomes" id="UP000028980">
    <property type="component" value="Unassembled WGS sequence"/>
</dbReference>
<evidence type="ECO:0000313" key="3">
    <source>
        <dbReference type="EMBL" id="GAK78039.1"/>
    </source>
</evidence>
<dbReference type="EMBL" id="BBLG01000019">
    <property type="protein sequence ID" value="GAK78039.1"/>
    <property type="molecule type" value="Genomic_DNA"/>
</dbReference>
<reference evidence="3 4" key="1">
    <citation type="journal article" date="2014" name="Genome Announc.">
        <title>Draft Genome Sequences of Marine Flavobacterium Nonlabens Strains NR17, NR24, NR27, NR32, NR33, and Ara13.</title>
        <authorList>
            <person name="Nakanishi M."/>
            <person name="Meirelles P."/>
            <person name="Suzuki R."/>
            <person name="Takatani N."/>
            <person name="Mino S."/>
            <person name="Suda W."/>
            <person name="Oshima K."/>
            <person name="Hattori M."/>
            <person name="Ohkuma M."/>
            <person name="Hosokawa M."/>
            <person name="Miyashita K."/>
            <person name="Thompson F.L."/>
            <person name="Niwa A."/>
            <person name="Sawabe T."/>
            <person name="Sawabe T."/>
        </authorList>
    </citation>
    <scope>NUCLEOTIDE SEQUENCE [LARGE SCALE GENOMIC DNA]</scope>
    <source>
        <strain evidence="4">JCM19296</strain>
    </source>
</reference>
<organism evidence="3 4">
    <name type="scientific">Nonlabens ulvanivorans</name>
    <name type="common">Persicivirga ulvanivorans</name>
    <dbReference type="NCBI Taxonomy" id="906888"/>
    <lineage>
        <taxon>Bacteria</taxon>
        <taxon>Pseudomonadati</taxon>
        <taxon>Bacteroidota</taxon>
        <taxon>Flavobacteriia</taxon>
        <taxon>Flavobacteriales</taxon>
        <taxon>Flavobacteriaceae</taxon>
        <taxon>Nonlabens</taxon>
    </lineage>
</organism>